<keyword evidence="3" id="KW-1185">Reference proteome</keyword>
<keyword evidence="1" id="KW-1133">Transmembrane helix</keyword>
<name>A0A0K2LBB3_9LACO</name>
<organism evidence="2 3">
    <name type="scientific">Companilactobacillus heilongjiangensis</name>
    <dbReference type="NCBI Taxonomy" id="1074467"/>
    <lineage>
        <taxon>Bacteria</taxon>
        <taxon>Bacillati</taxon>
        <taxon>Bacillota</taxon>
        <taxon>Bacilli</taxon>
        <taxon>Lactobacillales</taxon>
        <taxon>Lactobacillaceae</taxon>
        <taxon>Companilactobacillus</taxon>
    </lineage>
</organism>
<evidence type="ECO:0000313" key="2">
    <source>
        <dbReference type="EMBL" id="ALB28498.1"/>
    </source>
</evidence>
<feature type="transmembrane region" description="Helical" evidence="1">
    <location>
        <begin position="36"/>
        <end position="59"/>
    </location>
</feature>
<feature type="transmembrane region" description="Helical" evidence="1">
    <location>
        <begin position="7"/>
        <end position="24"/>
    </location>
</feature>
<dbReference type="KEGG" id="lhi:JP39_03490"/>
<evidence type="ECO:0000313" key="3">
    <source>
        <dbReference type="Proteomes" id="UP000061546"/>
    </source>
</evidence>
<dbReference type="RefSeq" id="WP_041499285.1">
    <property type="nucleotide sequence ID" value="NZ_BJDV01000008.1"/>
</dbReference>
<dbReference type="EMBL" id="CP012559">
    <property type="protein sequence ID" value="ALB28498.1"/>
    <property type="molecule type" value="Genomic_DNA"/>
</dbReference>
<protein>
    <submittedName>
        <fullName evidence="2">Uncharacterized protein</fullName>
    </submittedName>
</protein>
<dbReference type="STRING" id="1074467.JP39_03490"/>
<keyword evidence="1" id="KW-0812">Transmembrane</keyword>
<sequence>MKIRRIIEIIPTVILIAIYLYSLSLHMSGGAWGTPFVISVTGLSFYIPVISFIEAMISSTRNPKYKKQNKIFYGYMIAVWVISLVAAMFSM</sequence>
<proteinExistence type="predicted"/>
<gene>
    <name evidence="2" type="ORF">JP39_03490</name>
</gene>
<keyword evidence="1" id="KW-0472">Membrane</keyword>
<dbReference type="AlphaFoldDB" id="A0A0K2LBB3"/>
<accession>A0A0K2LBB3</accession>
<reference evidence="2 3" key="1">
    <citation type="submission" date="2015-08" db="EMBL/GenBank/DDBJ databases">
        <title>Genomic sequence of Lactobacillus heilongjiangensis DSM 28069, isolated from Chinese traditional pickle.</title>
        <authorList>
            <person name="Jiang X."/>
            <person name="Zheng B."/>
            <person name="Cheng H."/>
        </authorList>
    </citation>
    <scope>NUCLEOTIDE SEQUENCE [LARGE SCALE GENOMIC DNA]</scope>
    <source>
        <strain evidence="2 3">DSM 28069</strain>
    </source>
</reference>
<dbReference type="InterPro" id="IPR046008">
    <property type="entry name" value="DUF5964"/>
</dbReference>
<dbReference type="OrthoDB" id="2297851at2"/>
<evidence type="ECO:0000256" key="1">
    <source>
        <dbReference type="SAM" id="Phobius"/>
    </source>
</evidence>
<dbReference type="Pfam" id="PF19389">
    <property type="entry name" value="DUF5964"/>
    <property type="match status" value="1"/>
</dbReference>
<feature type="transmembrane region" description="Helical" evidence="1">
    <location>
        <begin position="71"/>
        <end position="89"/>
    </location>
</feature>
<dbReference type="Proteomes" id="UP000061546">
    <property type="component" value="Chromosome"/>
</dbReference>